<evidence type="ECO:0000313" key="3">
    <source>
        <dbReference type="EMBL" id="MDM5147492.1"/>
    </source>
</evidence>
<dbReference type="SUPFAM" id="SSF64307">
    <property type="entry name" value="SirA-like"/>
    <property type="match status" value="1"/>
</dbReference>
<dbReference type="PANTHER" id="PTHR33279:SF6">
    <property type="entry name" value="SULFUR CARRIER PROTEIN YEDF-RELATED"/>
    <property type="match status" value="1"/>
</dbReference>
<organism evidence="3 4">
    <name type="scientific">Candidatus Doriopsillibacter californiensis</name>
    <dbReference type="NCBI Taxonomy" id="2970740"/>
    <lineage>
        <taxon>Bacteria</taxon>
        <taxon>Pseudomonadati</taxon>
        <taxon>Pseudomonadota</taxon>
        <taxon>Gammaproteobacteria</taxon>
        <taxon>Candidatus Tethybacterales</taxon>
        <taxon>Candidatus Persebacteraceae</taxon>
        <taxon>Candidatus Doriopsillibacter</taxon>
    </lineage>
</organism>
<evidence type="ECO:0000313" key="4">
    <source>
        <dbReference type="Proteomes" id="UP001168167"/>
    </source>
</evidence>
<dbReference type="EMBL" id="JANQAO010000002">
    <property type="protein sequence ID" value="MDM5147492.1"/>
    <property type="molecule type" value="Genomic_DNA"/>
</dbReference>
<keyword evidence="4" id="KW-1185">Reference proteome</keyword>
<comment type="similarity">
    <text evidence="1">Belongs to the sulfur carrier protein TusA family.</text>
</comment>
<dbReference type="CDD" id="cd00291">
    <property type="entry name" value="SirA_YedF_YeeD"/>
    <property type="match status" value="1"/>
</dbReference>
<evidence type="ECO:0000259" key="2">
    <source>
        <dbReference type="PROSITE" id="PS01148"/>
    </source>
</evidence>
<sequence length="73" mass="7982">MRIEIDLSGLRCPLPVLRVKKALNEIAAGGELRVFASDPEAKNDIPSFLKQAGHTLHDISAADGGHYFLIQKK</sequence>
<evidence type="ECO:0000256" key="1">
    <source>
        <dbReference type="ARBA" id="ARBA00008984"/>
    </source>
</evidence>
<dbReference type="InterPro" id="IPR001455">
    <property type="entry name" value="TusA-like"/>
</dbReference>
<dbReference type="PANTHER" id="PTHR33279">
    <property type="entry name" value="SULFUR CARRIER PROTEIN YEDF-RELATED"/>
    <property type="match status" value="1"/>
</dbReference>
<reference evidence="3" key="1">
    <citation type="submission" date="2022-08" db="EMBL/GenBank/DDBJ databases">
        <authorList>
            <person name="Dzunkova M."/>
            <person name="La Clair J."/>
            <person name="Tyml T."/>
            <person name="Doud D."/>
            <person name="Schulz F."/>
            <person name="Piquer S."/>
            <person name="Porcel Sanchis D."/>
            <person name="Osborn A."/>
            <person name="Robinson D."/>
            <person name="Louie K.B."/>
            <person name="Bowen B.P."/>
            <person name="Bowers R."/>
            <person name="Lee J."/>
            <person name="Arnau Llombart V."/>
            <person name="Diaz Villanueva W."/>
            <person name="Gosliner T."/>
            <person name="Northen T."/>
            <person name="Cheng J.-F."/>
            <person name="Burkart M.D."/>
            <person name="Woyke T."/>
        </authorList>
    </citation>
    <scope>NUCLEOTIDE SEQUENCE</scope>
    <source>
        <strain evidence="3">Df01</strain>
    </source>
</reference>
<dbReference type="InterPro" id="IPR036868">
    <property type="entry name" value="TusA-like_sf"/>
</dbReference>
<protein>
    <submittedName>
        <fullName evidence="3">Sulfurtransferase TusA family protein</fullName>
    </submittedName>
</protein>
<accession>A0ABT7QL96</accession>
<dbReference type="Proteomes" id="UP001168167">
    <property type="component" value="Unassembled WGS sequence"/>
</dbReference>
<dbReference type="Gene3D" id="3.30.110.40">
    <property type="entry name" value="TusA-like domain"/>
    <property type="match status" value="1"/>
</dbReference>
<dbReference type="PROSITE" id="PS01148">
    <property type="entry name" value="UPF0033"/>
    <property type="match status" value="1"/>
</dbReference>
<name>A0ABT7QL96_9GAMM</name>
<gene>
    <name evidence="3" type="ORF">NQX30_03790</name>
</gene>
<reference evidence="3" key="2">
    <citation type="journal article" date="2023" name="Microbiome">
        <title>Synthase-selected sorting approach identifies a beta-lactone synthase in a nudibranch symbiotic bacterium.</title>
        <authorList>
            <person name="Dzunkova M."/>
            <person name="La Clair J.J."/>
            <person name="Tyml T."/>
            <person name="Doud D."/>
            <person name="Schulz F."/>
            <person name="Piquer-Esteban S."/>
            <person name="Porcel Sanchis D."/>
            <person name="Osborn A."/>
            <person name="Robinson D."/>
            <person name="Louie K.B."/>
            <person name="Bowen B.P."/>
            <person name="Bowers R.M."/>
            <person name="Lee J."/>
            <person name="Arnau V."/>
            <person name="Diaz-Villanueva W."/>
            <person name="Stepanauskas R."/>
            <person name="Gosliner T."/>
            <person name="Date S.V."/>
            <person name="Northen T.R."/>
            <person name="Cheng J.F."/>
            <person name="Burkart M.D."/>
            <person name="Woyke T."/>
        </authorList>
    </citation>
    <scope>NUCLEOTIDE SEQUENCE</scope>
    <source>
        <strain evidence="3">Df01</strain>
    </source>
</reference>
<comment type="caution">
    <text evidence="3">The sequence shown here is derived from an EMBL/GenBank/DDBJ whole genome shotgun (WGS) entry which is preliminary data.</text>
</comment>
<proteinExistence type="inferred from homology"/>
<feature type="domain" description="UPF0033" evidence="2">
    <location>
        <begin position="5"/>
        <end position="29"/>
    </location>
</feature>
<dbReference type="Pfam" id="PF01206">
    <property type="entry name" value="TusA"/>
    <property type="match status" value="1"/>
</dbReference>